<evidence type="ECO:0000259" key="6">
    <source>
        <dbReference type="Pfam" id="PF01694"/>
    </source>
</evidence>
<keyword evidence="7" id="KW-0378">Hydrolase</keyword>
<organism evidence="7 8">
    <name type="scientific">Halalkalicoccus paucihalophilus</name>
    <dbReference type="NCBI Taxonomy" id="1008153"/>
    <lineage>
        <taxon>Archaea</taxon>
        <taxon>Methanobacteriati</taxon>
        <taxon>Methanobacteriota</taxon>
        <taxon>Stenosarchaea group</taxon>
        <taxon>Halobacteria</taxon>
        <taxon>Halobacteriales</taxon>
        <taxon>Halococcaceae</taxon>
        <taxon>Halalkalicoccus</taxon>
    </lineage>
</organism>
<dbReference type="GO" id="GO:0016020">
    <property type="term" value="C:membrane"/>
    <property type="evidence" value="ECO:0007669"/>
    <property type="project" value="UniProtKB-SubCell"/>
</dbReference>
<keyword evidence="8" id="KW-1185">Reference proteome</keyword>
<sequence length="197" mass="20636">MSGRRGSPTIETLFVFGVVFALQTAVSLVGLMAFFFVLAPPVEVRPWTLVTSVYAHGGTAHLLANSFALLVFGLLVERRTTRFRFHAFFVTTGILAGVAQITLGSLVGPAQGVLGASGAIFALMGYVLAGNVVSATLLDRFRLSGRLQLVLFVVFAAVVTLATGAPGVALIAHFTGLVLGLLAGRAGILDVRNGRHK</sequence>
<reference evidence="7 8" key="1">
    <citation type="submission" date="2016-02" db="EMBL/GenBank/DDBJ databases">
        <title>Genome sequence of Halalkalicoccus paucihalophilus DSM 24557.</title>
        <authorList>
            <person name="Poehlein A."/>
            <person name="Daniel R."/>
        </authorList>
    </citation>
    <scope>NUCLEOTIDE SEQUENCE [LARGE SCALE GENOMIC DNA]</scope>
    <source>
        <strain evidence="7 8">DSM 24557</strain>
    </source>
</reference>
<feature type="transmembrane region" description="Helical" evidence="5">
    <location>
        <begin position="88"/>
        <end position="107"/>
    </location>
</feature>
<proteinExistence type="predicted"/>
<protein>
    <submittedName>
        <fullName evidence="7">Rhomboid protease GlpG</fullName>
        <ecNumber evidence="7">3.4.21.105</ecNumber>
    </submittedName>
</protein>
<keyword evidence="3 5" id="KW-1133">Transmembrane helix</keyword>
<feature type="transmembrane region" description="Helical" evidence="5">
    <location>
        <begin position="113"/>
        <end position="135"/>
    </location>
</feature>
<gene>
    <name evidence="7" type="primary">glpG_2</name>
    <name evidence="7" type="ORF">HAPAU_06110</name>
</gene>
<evidence type="ECO:0000313" key="7">
    <source>
        <dbReference type="EMBL" id="KYH27935.1"/>
    </source>
</evidence>
<feature type="transmembrane region" description="Helical" evidence="5">
    <location>
        <begin position="58"/>
        <end position="76"/>
    </location>
</feature>
<evidence type="ECO:0000256" key="3">
    <source>
        <dbReference type="ARBA" id="ARBA00022989"/>
    </source>
</evidence>
<dbReference type="RefSeq" id="WP_066379312.1">
    <property type="nucleotide sequence ID" value="NZ_LTAZ01000001.1"/>
</dbReference>
<dbReference type="Pfam" id="PF01694">
    <property type="entry name" value="Rhomboid"/>
    <property type="match status" value="1"/>
</dbReference>
<dbReference type="AlphaFoldDB" id="A0A151AK39"/>
<dbReference type="PANTHER" id="PTHR43066:SF11">
    <property type="entry name" value="PEPTIDASE S54 RHOMBOID DOMAIN-CONTAINING PROTEIN"/>
    <property type="match status" value="1"/>
</dbReference>
<dbReference type="GO" id="GO:0006508">
    <property type="term" value="P:proteolysis"/>
    <property type="evidence" value="ECO:0007669"/>
    <property type="project" value="UniProtKB-KW"/>
</dbReference>
<name>A0A151AK39_9EURY</name>
<evidence type="ECO:0000256" key="4">
    <source>
        <dbReference type="ARBA" id="ARBA00023136"/>
    </source>
</evidence>
<dbReference type="PANTHER" id="PTHR43066">
    <property type="entry name" value="RHOMBOID-RELATED PROTEIN"/>
    <property type="match status" value="1"/>
</dbReference>
<accession>A0A151AK39</accession>
<dbReference type="PATRIC" id="fig|1008153.3.peg.611"/>
<keyword evidence="2 5" id="KW-0812">Transmembrane</keyword>
<dbReference type="OrthoDB" id="169619at2157"/>
<dbReference type="GO" id="GO:0004252">
    <property type="term" value="F:serine-type endopeptidase activity"/>
    <property type="evidence" value="ECO:0007669"/>
    <property type="project" value="InterPro"/>
</dbReference>
<feature type="domain" description="Peptidase S54 rhomboid" evidence="6">
    <location>
        <begin position="46"/>
        <end position="185"/>
    </location>
</feature>
<comment type="subcellular location">
    <subcellularLocation>
        <location evidence="1">Membrane</location>
        <topology evidence="1">Multi-pass membrane protein</topology>
    </subcellularLocation>
</comment>
<evidence type="ECO:0000256" key="2">
    <source>
        <dbReference type="ARBA" id="ARBA00022692"/>
    </source>
</evidence>
<dbReference type="SUPFAM" id="SSF144091">
    <property type="entry name" value="Rhomboid-like"/>
    <property type="match status" value="1"/>
</dbReference>
<evidence type="ECO:0000313" key="8">
    <source>
        <dbReference type="Proteomes" id="UP000075321"/>
    </source>
</evidence>
<feature type="transmembrane region" description="Helical" evidence="5">
    <location>
        <begin position="12"/>
        <end position="38"/>
    </location>
</feature>
<keyword evidence="4 5" id="KW-0472">Membrane</keyword>
<dbReference type="Proteomes" id="UP000075321">
    <property type="component" value="Unassembled WGS sequence"/>
</dbReference>
<dbReference type="EC" id="3.4.21.105" evidence="7"/>
<feature type="transmembrane region" description="Helical" evidence="5">
    <location>
        <begin position="171"/>
        <end position="191"/>
    </location>
</feature>
<comment type="caution">
    <text evidence="7">The sequence shown here is derived from an EMBL/GenBank/DDBJ whole genome shotgun (WGS) entry which is preliminary data.</text>
</comment>
<dbReference type="EMBL" id="LTAZ01000001">
    <property type="protein sequence ID" value="KYH27935.1"/>
    <property type="molecule type" value="Genomic_DNA"/>
</dbReference>
<feature type="transmembrane region" description="Helical" evidence="5">
    <location>
        <begin position="147"/>
        <end position="165"/>
    </location>
</feature>
<dbReference type="Gene3D" id="1.20.1540.10">
    <property type="entry name" value="Rhomboid-like"/>
    <property type="match status" value="1"/>
</dbReference>
<evidence type="ECO:0000256" key="5">
    <source>
        <dbReference type="SAM" id="Phobius"/>
    </source>
</evidence>
<keyword evidence="7" id="KW-0645">Protease</keyword>
<dbReference type="InterPro" id="IPR022764">
    <property type="entry name" value="Peptidase_S54_rhomboid_dom"/>
</dbReference>
<dbReference type="InterPro" id="IPR035952">
    <property type="entry name" value="Rhomboid-like_sf"/>
</dbReference>
<evidence type="ECO:0000256" key="1">
    <source>
        <dbReference type="ARBA" id="ARBA00004141"/>
    </source>
</evidence>